<evidence type="ECO:0000256" key="1">
    <source>
        <dbReference type="SAM" id="Phobius"/>
    </source>
</evidence>
<keyword evidence="1" id="KW-1133">Transmembrane helix</keyword>
<keyword evidence="1" id="KW-0472">Membrane</keyword>
<dbReference type="EMBL" id="CATQJL010000223">
    <property type="protein sequence ID" value="CAJ0597605.1"/>
    <property type="molecule type" value="Genomic_DNA"/>
</dbReference>
<dbReference type="AlphaFoldDB" id="A0AA36M4H8"/>
<dbReference type="Proteomes" id="UP001176961">
    <property type="component" value="Unassembled WGS sequence"/>
</dbReference>
<gene>
    <name evidence="2" type="ORF">CYNAS_LOCUS9588</name>
</gene>
<sequence>MRNRWITKATIKRFKPYWKVFVVIAVLTVFLAVVTVIENIFFLSKALNQNPLLLFLPYPLSWILIIAACIFGLLAFLLHATRSKNVKPFSIKKASHNPKIFRIT</sequence>
<protein>
    <submittedName>
        <fullName evidence="2">Uncharacterized protein</fullName>
    </submittedName>
</protein>
<proteinExistence type="predicted"/>
<name>A0AA36M4H8_CYLNA</name>
<evidence type="ECO:0000313" key="3">
    <source>
        <dbReference type="Proteomes" id="UP001176961"/>
    </source>
</evidence>
<reference evidence="2" key="1">
    <citation type="submission" date="2023-07" db="EMBL/GenBank/DDBJ databases">
        <authorList>
            <consortium name="CYATHOMIX"/>
        </authorList>
    </citation>
    <scope>NUCLEOTIDE SEQUENCE</scope>
    <source>
        <strain evidence="2">N/A</strain>
    </source>
</reference>
<comment type="caution">
    <text evidence="2">The sequence shown here is derived from an EMBL/GenBank/DDBJ whole genome shotgun (WGS) entry which is preliminary data.</text>
</comment>
<feature type="transmembrane region" description="Helical" evidence="1">
    <location>
        <begin position="20"/>
        <end position="43"/>
    </location>
</feature>
<keyword evidence="1" id="KW-0812">Transmembrane</keyword>
<accession>A0AA36M4H8</accession>
<keyword evidence="3" id="KW-1185">Reference proteome</keyword>
<evidence type="ECO:0000313" key="2">
    <source>
        <dbReference type="EMBL" id="CAJ0597605.1"/>
    </source>
</evidence>
<feature type="transmembrane region" description="Helical" evidence="1">
    <location>
        <begin position="55"/>
        <end position="78"/>
    </location>
</feature>
<organism evidence="2 3">
    <name type="scientific">Cylicocyclus nassatus</name>
    <name type="common">Nematode worm</name>
    <dbReference type="NCBI Taxonomy" id="53992"/>
    <lineage>
        <taxon>Eukaryota</taxon>
        <taxon>Metazoa</taxon>
        <taxon>Ecdysozoa</taxon>
        <taxon>Nematoda</taxon>
        <taxon>Chromadorea</taxon>
        <taxon>Rhabditida</taxon>
        <taxon>Rhabditina</taxon>
        <taxon>Rhabditomorpha</taxon>
        <taxon>Strongyloidea</taxon>
        <taxon>Strongylidae</taxon>
        <taxon>Cylicocyclus</taxon>
    </lineage>
</organism>